<evidence type="ECO:0000256" key="6">
    <source>
        <dbReference type="PROSITE-ProRule" id="PRU01248"/>
    </source>
</evidence>
<dbReference type="AlphaFoldDB" id="B6G0S2"/>
<reference evidence="9 10" key="2">
    <citation type="submission" date="2008-10" db="EMBL/GenBank/DDBJ databases">
        <title>Draft genome sequence of Clostridium hiranonis (DSM 13275).</title>
        <authorList>
            <person name="Sudarsanam P."/>
            <person name="Ley R."/>
            <person name="Guruge J."/>
            <person name="Turnbaugh P.J."/>
            <person name="Mahowald M."/>
            <person name="Liep D."/>
            <person name="Gordon J."/>
        </authorList>
    </citation>
    <scope>NUCLEOTIDE SEQUENCE [LARGE SCALE GENOMIC DNA]</scope>
    <source>
        <strain evidence="9 10">DSM 13275</strain>
    </source>
</reference>
<dbReference type="SUPFAM" id="SSF56349">
    <property type="entry name" value="DNA breaking-rejoining enzymes"/>
    <property type="match status" value="1"/>
</dbReference>
<dbReference type="InterPro" id="IPR004107">
    <property type="entry name" value="Integrase_SAM-like_N"/>
</dbReference>
<evidence type="ECO:0000256" key="2">
    <source>
        <dbReference type="ARBA" id="ARBA00008857"/>
    </source>
</evidence>
<reference evidence="9 10" key="1">
    <citation type="submission" date="2008-09" db="EMBL/GenBank/DDBJ databases">
        <authorList>
            <person name="Fulton L."/>
            <person name="Clifton S."/>
            <person name="Fulton B."/>
            <person name="Xu J."/>
            <person name="Minx P."/>
            <person name="Pepin K.H."/>
            <person name="Johnson M."/>
            <person name="Thiruvilangam P."/>
            <person name="Bhonagiri V."/>
            <person name="Nash W.E."/>
            <person name="Mardis E.R."/>
            <person name="Wilson R.K."/>
        </authorList>
    </citation>
    <scope>NUCLEOTIDE SEQUENCE [LARGE SCALE GENOMIC DNA]</scope>
    <source>
        <strain evidence="9 10">DSM 13275</strain>
    </source>
</reference>
<dbReference type="GO" id="GO:0003677">
    <property type="term" value="F:DNA binding"/>
    <property type="evidence" value="ECO:0007669"/>
    <property type="project" value="UniProtKB-UniRule"/>
</dbReference>
<proteinExistence type="inferred from homology"/>
<dbReference type="InterPro" id="IPR044068">
    <property type="entry name" value="CB"/>
</dbReference>
<dbReference type="OrthoDB" id="9785687at2"/>
<evidence type="ECO:0000259" key="8">
    <source>
        <dbReference type="PROSITE" id="PS51900"/>
    </source>
</evidence>
<name>B6G0S2_PEPHT</name>
<dbReference type="CDD" id="cd01189">
    <property type="entry name" value="INT_ICEBs1_C_like"/>
    <property type="match status" value="1"/>
</dbReference>
<dbReference type="GO" id="GO:0015074">
    <property type="term" value="P:DNA integration"/>
    <property type="evidence" value="ECO:0007669"/>
    <property type="project" value="UniProtKB-KW"/>
</dbReference>
<dbReference type="InterPro" id="IPR011010">
    <property type="entry name" value="DNA_brk_join_enz"/>
</dbReference>
<accession>B6G0S2</accession>
<dbReference type="InterPro" id="IPR002104">
    <property type="entry name" value="Integrase_catalytic"/>
</dbReference>
<evidence type="ECO:0000256" key="1">
    <source>
        <dbReference type="ARBA" id="ARBA00003283"/>
    </source>
</evidence>
<organism evidence="9 10">
    <name type="scientific">Peptacetobacter hiranonis (strain DSM 13275 / JCM 10541 / KCTC 15199 / TO-931)</name>
    <name type="common">Clostridium hiranonis</name>
    <dbReference type="NCBI Taxonomy" id="500633"/>
    <lineage>
        <taxon>Bacteria</taxon>
        <taxon>Bacillati</taxon>
        <taxon>Bacillota</taxon>
        <taxon>Clostridia</taxon>
        <taxon>Peptostreptococcales</taxon>
        <taxon>Peptostreptococcaceae</taxon>
        <taxon>Peptacetobacter</taxon>
    </lineage>
</organism>
<evidence type="ECO:0000313" key="10">
    <source>
        <dbReference type="Proteomes" id="UP000003178"/>
    </source>
</evidence>
<evidence type="ECO:0000256" key="3">
    <source>
        <dbReference type="ARBA" id="ARBA00022908"/>
    </source>
</evidence>
<dbReference type="PROSITE" id="PS51898">
    <property type="entry name" value="TYR_RECOMBINASE"/>
    <property type="match status" value="1"/>
</dbReference>
<comment type="similarity">
    <text evidence="2">Belongs to the 'phage' integrase family.</text>
</comment>
<evidence type="ECO:0000256" key="5">
    <source>
        <dbReference type="ARBA" id="ARBA00023172"/>
    </source>
</evidence>
<dbReference type="PANTHER" id="PTHR30349:SF64">
    <property type="entry name" value="PROPHAGE INTEGRASE INTD-RELATED"/>
    <property type="match status" value="1"/>
</dbReference>
<dbReference type="PROSITE" id="PS51900">
    <property type="entry name" value="CB"/>
    <property type="match status" value="1"/>
</dbReference>
<gene>
    <name evidence="9" type="ORF">CLOHIR_01728</name>
</gene>
<evidence type="ECO:0000259" key="7">
    <source>
        <dbReference type="PROSITE" id="PS51898"/>
    </source>
</evidence>
<dbReference type="GO" id="GO:0006310">
    <property type="term" value="P:DNA recombination"/>
    <property type="evidence" value="ECO:0007669"/>
    <property type="project" value="UniProtKB-KW"/>
</dbReference>
<dbReference type="Pfam" id="PF14659">
    <property type="entry name" value="Phage_int_SAM_3"/>
    <property type="match status" value="1"/>
</dbReference>
<feature type="domain" description="Tyr recombinase" evidence="7">
    <location>
        <begin position="176"/>
        <end position="369"/>
    </location>
</feature>
<sequence length="376" mass="43615">MNKLVKNYGGGVRKRGNTYHYYFDGKTIDGKRNKIEKSAKTSNKSEALKQLEKAIEEYYMSEIDFTLSDISFAEAREKFLSEYVANDLKDSTYTNYKQKLNKPQIKVLEIYLLKDIRAKHIQNIIDYMALNGFSKNMVKNTLRTISSLFNFCIRAELIKDNPCDKVVLPSKLTQPERKVALTNKEVKRILNRFKNTHWYLSLMLPLYTGMRRGECCGLRWKNVDLDKGIIYVRENLTQDKGKKWIISTPKTKSSIRTINIPLPLLEALKWQLERNKSNNVATNSDTHVLVRDNGSIITNDTLKYLSRVINYDLGIKFNYHNLRHTYATLLIEKGANIKDVSVLLGHASIKTTMDIYVNNTDNMRDKTLNILNTLYE</sequence>
<feature type="domain" description="Core-binding (CB)" evidence="8">
    <location>
        <begin position="70"/>
        <end position="153"/>
    </location>
</feature>
<dbReference type="Proteomes" id="UP000003178">
    <property type="component" value="Unassembled WGS sequence"/>
</dbReference>
<dbReference type="InterPro" id="IPR050090">
    <property type="entry name" value="Tyrosine_recombinase_XerCD"/>
</dbReference>
<protein>
    <submittedName>
        <fullName evidence="9">Site-specific recombinase, phage integrase family</fullName>
    </submittedName>
</protein>
<evidence type="ECO:0000313" key="9">
    <source>
        <dbReference type="EMBL" id="EEA84648.1"/>
    </source>
</evidence>
<dbReference type="Pfam" id="PF00589">
    <property type="entry name" value="Phage_integrase"/>
    <property type="match status" value="1"/>
</dbReference>
<keyword evidence="5" id="KW-0233">DNA recombination</keyword>
<dbReference type="EMBL" id="ABWP01000068">
    <property type="protein sequence ID" value="EEA84648.1"/>
    <property type="molecule type" value="Genomic_DNA"/>
</dbReference>
<evidence type="ECO:0000256" key="4">
    <source>
        <dbReference type="ARBA" id="ARBA00023125"/>
    </source>
</evidence>
<dbReference type="InterPro" id="IPR013762">
    <property type="entry name" value="Integrase-like_cat_sf"/>
</dbReference>
<dbReference type="HOGENOM" id="CLU_027562_17_6_9"/>
<dbReference type="InterPro" id="IPR010998">
    <property type="entry name" value="Integrase_recombinase_N"/>
</dbReference>
<keyword evidence="10" id="KW-1185">Reference proteome</keyword>
<comment type="function">
    <text evidence="1">Site-specific tyrosine recombinase, which acts by catalyzing the cutting and rejoining of the recombining DNA molecules.</text>
</comment>
<keyword evidence="3" id="KW-0229">DNA integration</keyword>
<dbReference type="PANTHER" id="PTHR30349">
    <property type="entry name" value="PHAGE INTEGRASE-RELATED"/>
    <property type="match status" value="1"/>
</dbReference>
<dbReference type="eggNOG" id="COG0582">
    <property type="taxonomic scope" value="Bacteria"/>
</dbReference>
<keyword evidence="4 6" id="KW-0238">DNA-binding</keyword>
<dbReference type="Gene3D" id="1.10.150.130">
    <property type="match status" value="1"/>
</dbReference>
<dbReference type="RefSeq" id="WP_006440588.1">
    <property type="nucleotide sequence ID" value="NZ_DS995358.1"/>
</dbReference>
<comment type="caution">
    <text evidence="9">The sequence shown here is derived from an EMBL/GenBank/DDBJ whole genome shotgun (WGS) entry which is preliminary data.</text>
</comment>
<dbReference type="STRING" id="500633.CLOHIR_01728"/>
<dbReference type="Gene3D" id="1.10.443.10">
    <property type="entry name" value="Intergrase catalytic core"/>
    <property type="match status" value="1"/>
</dbReference>